<evidence type="ECO:0008006" key="6">
    <source>
        <dbReference type="Google" id="ProtNLM"/>
    </source>
</evidence>
<organism evidence="4 5">
    <name type="scientific">Terribacillus saccharophilus</name>
    <dbReference type="NCBI Taxonomy" id="361277"/>
    <lineage>
        <taxon>Bacteria</taxon>
        <taxon>Bacillati</taxon>
        <taxon>Bacillota</taxon>
        <taxon>Bacilli</taxon>
        <taxon>Bacillales</taxon>
        <taxon>Bacillaceae</taxon>
        <taxon>Terribacillus</taxon>
    </lineage>
</organism>
<feature type="signal peptide" evidence="1">
    <location>
        <begin position="1"/>
        <end position="23"/>
    </location>
</feature>
<dbReference type="Gene3D" id="3.30.565.40">
    <property type="entry name" value="Fervidobacterium nodosum Rt17-B1 like"/>
    <property type="match status" value="1"/>
</dbReference>
<feature type="chain" id="PRO_5038971540" description="Deacetylase PdaC domain-containing protein" evidence="1">
    <location>
        <begin position="24"/>
        <end position="217"/>
    </location>
</feature>
<dbReference type="GeneID" id="34220039"/>
<dbReference type="Gene3D" id="3.90.640.20">
    <property type="entry name" value="Heat-shock cognate protein, ATPase"/>
    <property type="match status" value="1"/>
</dbReference>
<dbReference type="Pfam" id="PF13739">
    <property type="entry name" value="PdaC"/>
    <property type="match status" value="1"/>
</dbReference>
<dbReference type="RefSeq" id="WP_038562715.1">
    <property type="nucleotide sequence ID" value="NZ_CP008876.1"/>
</dbReference>
<dbReference type="EMBL" id="CP008876">
    <property type="protein sequence ID" value="AIF67319.1"/>
    <property type="molecule type" value="Genomic_DNA"/>
</dbReference>
<sequence>MKKAIILFALLLVFSALTHPVQAQPKKNVIVETEYYDGIEELKYPQVKHAGTPKLTRLINKDFKAYIEKAAAARKENIEAGKKYNYDPDFQTDFEVKYNTDRKLSILMSSYIFTGGAHGSTAVESFNYDLKEKKRVYLTDILQTPSQVKKVQHYVFTYAKARPEIFYPDLKKEDIHLNENTAFFFTDEGIALVFQQYDIAPYVSGNQVIKIPNKIYN</sequence>
<dbReference type="InterPro" id="IPR037126">
    <property type="entry name" value="PdaC/RsiV-like_sf"/>
</dbReference>
<evidence type="ECO:0000256" key="1">
    <source>
        <dbReference type="SAM" id="SignalP"/>
    </source>
</evidence>
<dbReference type="InterPro" id="IPR025303">
    <property type="entry name" value="PdaC"/>
</dbReference>
<dbReference type="HOGENOM" id="CLU_085048_1_1_9"/>
<feature type="domain" description="DUF3298" evidence="2">
    <location>
        <begin position="168"/>
        <end position="213"/>
    </location>
</feature>
<protein>
    <recommendedName>
        <fullName evidence="6">Deacetylase PdaC domain-containing protein</fullName>
    </recommendedName>
</protein>
<reference evidence="4 5" key="1">
    <citation type="submission" date="2014-07" db="EMBL/GenBank/DDBJ databases">
        <title>Complete genome sequence of a moderately halophilic bacterium Terribacillus aidingensis MP602, isolated from Cryptomeria fortunei in Tianmu mountain in China.</title>
        <authorList>
            <person name="Wang Y."/>
            <person name="Lu P."/>
            <person name="Zhang L."/>
        </authorList>
    </citation>
    <scope>NUCLEOTIDE SEQUENCE [LARGE SCALE GENOMIC DNA]</scope>
    <source>
        <strain evidence="4 5">MP602</strain>
    </source>
</reference>
<dbReference type="OrthoDB" id="5637at2"/>
<evidence type="ECO:0000259" key="2">
    <source>
        <dbReference type="Pfam" id="PF11738"/>
    </source>
</evidence>
<proteinExistence type="predicted"/>
<dbReference type="InterPro" id="IPR021729">
    <property type="entry name" value="DUF3298"/>
</dbReference>
<keyword evidence="1" id="KW-0732">Signal</keyword>
<feature type="domain" description="Deacetylase PdaC" evidence="3">
    <location>
        <begin position="35"/>
        <end position="121"/>
    </location>
</feature>
<accession>A0A075LLT8</accession>
<gene>
    <name evidence="4" type="ORF">GZ22_12145</name>
</gene>
<dbReference type="KEGG" id="tap:GZ22_12145"/>
<evidence type="ECO:0000313" key="4">
    <source>
        <dbReference type="EMBL" id="AIF67319.1"/>
    </source>
</evidence>
<dbReference type="Proteomes" id="UP000027980">
    <property type="component" value="Chromosome"/>
</dbReference>
<dbReference type="Pfam" id="PF11738">
    <property type="entry name" value="DUF3298"/>
    <property type="match status" value="1"/>
</dbReference>
<name>A0A075LLT8_9BACI</name>
<evidence type="ECO:0000259" key="3">
    <source>
        <dbReference type="Pfam" id="PF13739"/>
    </source>
</evidence>
<dbReference type="AlphaFoldDB" id="A0A075LLT8"/>
<evidence type="ECO:0000313" key="5">
    <source>
        <dbReference type="Proteomes" id="UP000027980"/>
    </source>
</evidence>